<dbReference type="Proteomes" id="UP000183507">
    <property type="component" value="Unassembled WGS sequence"/>
</dbReference>
<evidence type="ECO:0000313" key="2">
    <source>
        <dbReference type="EMBL" id="SDC21407.1"/>
    </source>
</evidence>
<dbReference type="EMBL" id="FMZR01000001">
    <property type="protein sequence ID" value="SDC21407.1"/>
    <property type="molecule type" value="Genomic_DNA"/>
</dbReference>
<reference evidence="3" key="1">
    <citation type="submission" date="2016-10" db="EMBL/GenBank/DDBJ databases">
        <authorList>
            <person name="Varghese N."/>
        </authorList>
    </citation>
    <scope>NUCLEOTIDE SEQUENCE [LARGE SCALE GENOMIC DNA]</scope>
    <source>
        <strain evidence="3">KPR-7A</strain>
    </source>
</reference>
<accession>A0A1G6JRT7</accession>
<sequence length="273" mass="31668">MNTIVERLDGTRYDLEELGITTRDFLVSAPSYKHETDSVEGRPGAVDLGTTDDVRKIDCSFYLKAQSMETYARERDDIFHIFQSEEEFYITDTRVPYKRWLVKCNNSYGLDQQSFYGFFDVEFVANFPYAISTLNTIMPDFETYAQDAAYYGMGLNWENELKYVHNTSYFKILNAGNVHVNPRYMNFEIRYKGASNNLAIKNMTTGDIWSYNKTTSANDVILLSGVRSTKNSLSIFRDTNRKLITLAPGWNEFQLSGTTVPFEIQFGFDFYYR</sequence>
<gene>
    <name evidence="2" type="ORF">SAMN04487767_101492</name>
</gene>
<dbReference type="Gene3D" id="2.40.30.200">
    <property type="match status" value="1"/>
</dbReference>
<feature type="domain" description="Siphovirus-type tail component RIFT-related" evidence="1">
    <location>
        <begin position="9"/>
        <end position="124"/>
    </location>
</feature>
<evidence type="ECO:0000313" key="3">
    <source>
        <dbReference type="Proteomes" id="UP000183507"/>
    </source>
</evidence>
<dbReference type="RefSeq" id="WP_074650547.1">
    <property type="nucleotide sequence ID" value="NZ_FMZR01000001.1"/>
</dbReference>
<organism evidence="2 3">
    <name type="scientific">Bacillus wiedmannii</name>
    <dbReference type="NCBI Taxonomy" id="1890302"/>
    <lineage>
        <taxon>Bacteria</taxon>
        <taxon>Bacillati</taxon>
        <taxon>Bacillota</taxon>
        <taxon>Bacilli</taxon>
        <taxon>Bacillales</taxon>
        <taxon>Bacillaceae</taxon>
        <taxon>Bacillus</taxon>
        <taxon>Bacillus cereus group</taxon>
    </lineage>
</organism>
<protein>
    <submittedName>
        <fullName evidence="2">Phage tail protein</fullName>
    </submittedName>
</protein>
<dbReference type="AlphaFoldDB" id="A0A1G6JRT7"/>
<proteinExistence type="predicted"/>
<dbReference type="Pfam" id="PF05709">
    <property type="entry name" value="Sipho_tail"/>
    <property type="match status" value="1"/>
</dbReference>
<name>A0A1G6JRT7_9BACI</name>
<evidence type="ECO:0000259" key="1">
    <source>
        <dbReference type="Pfam" id="PF05709"/>
    </source>
</evidence>
<dbReference type="InterPro" id="IPR008841">
    <property type="entry name" value="Siphovirus-type_tail_N"/>
</dbReference>